<dbReference type="InterPro" id="IPR019734">
    <property type="entry name" value="TPR_rpt"/>
</dbReference>
<keyword evidence="1" id="KW-0802">TPR repeat</keyword>
<name>B8DL80_NITV9</name>
<evidence type="ECO:0000256" key="1">
    <source>
        <dbReference type="PROSITE-ProRule" id="PRU00339"/>
    </source>
</evidence>
<dbReference type="OrthoDB" id="5459082at2"/>
<dbReference type="eggNOG" id="COG0457">
    <property type="taxonomic scope" value="Bacteria"/>
</dbReference>
<reference evidence="3" key="1">
    <citation type="submission" date="2008-10" db="EMBL/GenBank/DDBJ databases">
        <title>Complete sequence of Desulfovibrio vulgaris str. 'Miyazaki F'.</title>
        <authorList>
            <person name="Lucas S."/>
            <person name="Copeland A."/>
            <person name="Lapidus A."/>
            <person name="Glavina del Rio T."/>
            <person name="Dalin E."/>
            <person name="Tice H."/>
            <person name="Bruce D."/>
            <person name="Goodwin L."/>
            <person name="Pitluck S."/>
            <person name="Sims D."/>
            <person name="Brettin T."/>
            <person name="Detter J.C."/>
            <person name="Han C."/>
            <person name="Larimer F."/>
            <person name="Land M."/>
            <person name="Hauser L."/>
            <person name="Kyrpides N."/>
            <person name="Mikhailova N."/>
            <person name="Hazen T.C."/>
            <person name="Richardson P."/>
        </authorList>
    </citation>
    <scope>NUCLEOTIDE SEQUENCE</scope>
    <source>
        <strain evidence="3">Miyazaki F</strain>
    </source>
</reference>
<sequence length="190" mass="20649">MRNTEGTAVHALHARKIVIMLVALSVAATFLTAFLRGPTGPGRQEAAKARQAGADAGEIAALMQKVQQNPGDAESLSKLGELFSRAKDWPNAVTFWGKVIELDAGDDEAYYHRAHGLLELQRFDDALADYAAIIRLTPGSAVAHYYTAMIQKYEKNAPDLAREHLQKALAAQPKDKGLLAEINKELASLK</sequence>
<dbReference type="STRING" id="883.DvMF_0827"/>
<keyword evidence="2" id="KW-1133">Transmembrane helix</keyword>
<feature type="repeat" description="TPR" evidence="1">
    <location>
        <begin position="107"/>
        <end position="140"/>
    </location>
</feature>
<evidence type="ECO:0000256" key="2">
    <source>
        <dbReference type="SAM" id="Phobius"/>
    </source>
</evidence>
<keyword evidence="2" id="KW-0472">Membrane</keyword>
<dbReference type="PANTHER" id="PTHR12558">
    <property type="entry name" value="CELL DIVISION CYCLE 16,23,27"/>
    <property type="match status" value="1"/>
</dbReference>
<proteinExistence type="predicted"/>
<dbReference type="EMBL" id="CP001197">
    <property type="protein sequence ID" value="ACL07783.1"/>
    <property type="molecule type" value="Genomic_DNA"/>
</dbReference>
<accession>B8DL80</accession>
<dbReference type="HOGENOM" id="CLU_1432459_0_0_7"/>
<dbReference type="InterPro" id="IPR011990">
    <property type="entry name" value="TPR-like_helical_dom_sf"/>
</dbReference>
<dbReference type="PANTHER" id="PTHR12558:SF13">
    <property type="entry name" value="CELL DIVISION CYCLE PROTEIN 27 HOMOLOG"/>
    <property type="match status" value="1"/>
</dbReference>
<feature type="transmembrane region" description="Helical" evidence="2">
    <location>
        <begin position="17"/>
        <end position="35"/>
    </location>
</feature>
<organism evidence="3">
    <name type="scientific">Nitratidesulfovibrio vulgaris (strain DSM 19637 / Miyazaki F)</name>
    <name type="common">Desulfovibrio vulgaris</name>
    <dbReference type="NCBI Taxonomy" id="883"/>
    <lineage>
        <taxon>Bacteria</taxon>
        <taxon>Pseudomonadati</taxon>
        <taxon>Thermodesulfobacteriota</taxon>
        <taxon>Desulfovibrionia</taxon>
        <taxon>Desulfovibrionales</taxon>
        <taxon>Desulfovibrionaceae</taxon>
        <taxon>Nitratidesulfovibrio</taxon>
    </lineage>
</organism>
<dbReference type="PROSITE" id="PS50005">
    <property type="entry name" value="TPR"/>
    <property type="match status" value="2"/>
</dbReference>
<dbReference type="SUPFAM" id="SSF48452">
    <property type="entry name" value="TPR-like"/>
    <property type="match status" value="1"/>
</dbReference>
<feature type="repeat" description="TPR" evidence="1">
    <location>
        <begin position="73"/>
        <end position="106"/>
    </location>
</feature>
<dbReference type="Gene3D" id="1.25.40.10">
    <property type="entry name" value="Tetratricopeptide repeat domain"/>
    <property type="match status" value="1"/>
</dbReference>
<dbReference type="SMART" id="SM00028">
    <property type="entry name" value="TPR"/>
    <property type="match status" value="3"/>
</dbReference>
<gene>
    <name evidence="3" type="ordered locus">DvMF_0827</name>
</gene>
<protein>
    <submittedName>
        <fullName evidence="3">Tetratricopeptide TPR_2 repeat protein</fullName>
    </submittedName>
</protein>
<dbReference type="KEGG" id="dvm:DvMF_0827"/>
<evidence type="ECO:0000313" key="3">
    <source>
        <dbReference type="EMBL" id="ACL07783.1"/>
    </source>
</evidence>
<keyword evidence="2" id="KW-0812">Transmembrane</keyword>
<dbReference type="AlphaFoldDB" id="B8DL80"/>